<feature type="chain" id="PRO_5018242428" evidence="1">
    <location>
        <begin position="27"/>
        <end position="95"/>
    </location>
</feature>
<dbReference type="AlphaFoldDB" id="A0A3P9NJY1"/>
<protein>
    <submittedName>
        <fullName evidence="2">Uncharacterized protein</fullName>
    </submittedName>
</protein>
<sequence>RRVLALSIRTLLLVLIVCFWCFSSDGNRSSGRIWRRPISHRLCFNKFVKKNLKKISKEEKQYFELAFSHDGMVILPVTQTESVSQISQNCKIKRT</sequence>
<dbReference type="Proteomes" id="UP000242638">
    <property type="component" value="Unassembled WGS sequence"/>
</dbReference>
<organism evidence="2 3">
    <name type="scientific">Poecilia reticulata</name>
    <name type="common">Guppy</name>
    <name type="synonym">Acanthophacelus reticulatus</name>
    <dbReference type="NCBI Taxonomy" id="8081"/>
    <lineage>
        <taxon>Eukaryota</taxon>
        <taxon>Metazoa</taxon>
        <taxon>Chordata</taxon>
        <taxon>Craniata</taxon>
        <taxon>Vertebrata</taxon>
        <taxon>Euteleostomi</taxon>
        <taxon>Actinopterygii</taxon>
        <taxon>Neopterygii</taxon>
        <taxon>Teleostei</taxon>
        <taxon>Neoteleostei</taxon>
        <taxon>Acanthomorphata</taxon>
        <taxon>Ovalentaria</taxon>
        <taxon>Atherinomorphae</taxon>
        <taxon>Cyprinodontiformes</taxon>
        <taxon>Poeciliidae</taxon>
        <taxon>Poeciliinae</taxon>
        <taxon>Poecilia</taxon>
    </lineage>
</organism>
<keyword evidence="3" id="KW-1185">Reference proteome</keyword>
<evidence type="ECO:0000313" key="3">
    <source>
        <dbReference type="Proteomes" id="UP000242638"/>
    </source>
</evidence>
<evidence type="ECO:0000313" key="2">
    <source>
        <dbReference type="Ensembl" id="ENSPREP00000009859.1"/>
    </source>
</evidence>
<proteinExistence type="predicted"/>
<dbReference type="Ensembl" id="ENSPRET00000009975.1">
    <property type="protein sequence ID" value="ENSPREP00000009859.1"/>
    <property type="gene ID" value="ENSPREG00000006710.1"/>
</dbReference>
<evidence type="ECO:0000256" key="1">
    <source>
        <dbReference type="SAM" id="SignalP"/>
    </source>
</evidence>
<reference evidence="2" key="3">
    <citation type="submission" date="2025-09" db="UniProtKB">
        <authorList>
            <consortium name="Ensembl"/>
        </authorList>
    </citation>
    <scope>IDENTIFICATION</scope>
    <source>
        <strain evidence="2">Guanapo</strain>
    </source>
</reference>
<feature type="signal peptide" evidence="1">
    <location>
        <begin position="1"/>
        <end position="26"/>
    </location>
</feature>
<reference evidence="2" key="2">
    <citation type="submission" date="2025-08" db="UniProtKB">
        <authorList>
            <consortium name="Ensembl"/>
        </authorList>
    </citation>
    <scope>IDENTIFICATION</scope>
    <source>
        <strain evidence="2">Guanapo</strain>
    </source>
</reference>
<keyword evidence="1" id="KW-0732">Signal</keyword>
<reference evidence="3" key="1">
    <citation type="submission" date="2013-11" db="EMBL/GenBank/DDBJ databases">
        <title>The genomic landscape of the Guanapo guppy.</title>
        <authorList>
            <person name="Kuenstner A."/>
            <person name="Dreyer C."/>
        </authorList>
    </citation>
    <scope>NUCLEOTIDE SEQUENCE</scope>
    <source>
        <strain evidence="3">Guanapo</strain>
    </source>
</reference>
<name>A0A3P9NJY1_POERE</name>
<accession>A0A3P9NJY1</accession>